<accession>A0A9R1WW52</accession>
<keyword evidence="3" id="KW-1185">Reference proteome</keyword>
<name>A0A9R1WW52_LACSA</name>
<evidence type="ECO:0000313" key="3">
    <source>
        <dbReference type="Proteomes" id="UP000235145"/>
    </source>
</evidence>
<gene>
    <name evidence="2" type="ORF">LSAT_V11C900486190</name>
</gene>
<proteinExistence type="predicted"/>
<evidence type="ECO:0000313" key="2">
    <source>
        <dbReference type="EMBL" id="KAJ0187652.1"/>
    </source>
</evidence>
<reference evidence="2 3" key="1">
    <citation type="journal article" date="2017" name="Nat. Commun.">
        <title>Genome assembly with in vitro proximity ligation data and whole-genome triplication in lettuce.</title>
        <authorList>
            <person name="Reyes-Chin-Wo S."/>
            <person name="Wang Z."/>
            <person name="Yang X."/>
            <person name="Kozik A."/>
            <person name="Arikit S."/>
            <person name="Song C."/>
            <person name="Xia L."/>
            <person name="Froenicke L."/>
            <person name="Lavelle D.O."/>
            <person name="Truco M.J."/>
            <person name="Xia R."/>
            <person name="Zhu S."/>
            <person name="Xu C."/>
            <person name="Xu H."/>
            <person name="Xu X."/>
            <person name="Cox K."/>
            <person name="Korf I."/>
            <person name="Meyers B.C."/>
            <person name="Michelmore R.W."/>
        </authorList>
    </citation>
    <scope>NUCLEOTIDE SEQUENCE [LARGE SCALE GENOMIC DNA]</scope>
    <source>
        <strain evidence="3">cv. Salinas</strain>
        <tissue evidence="2">Seedlings</tissue>
    </source>
</reference>
<organism evidence="2 3">
    <name type="scientific">Lactuca sativa</name>
    <name type="common">Garden lettuce</name>
    <dbReference type="NCBI Taxonomy" id="4236"/>
    <lineage>
        <taxon>Eukaryota</taxon>
        <taxon>Viridiplantae</taxon>
        <taxon>Streptophyta</taxon>
        <taxon>Embryophyta</taxon>
        <taxon>Tracheophyta</taxon>
        <taxon>Spermatophyta</taxon>
        <taxon>Magnoliopsida</taxon>
        <taxon>eudicotyledons</taxon>
        <taxon>Gunneridae</taxon>
        <taxon>Pentapetalae</taxon>
        <taxon>asterids</taxon>
        <taxon>campanulids</taxon>
        <taxon>Asterales</taxon>
        <taxon>Asteraceae</taxon>
        <taxon>Cichorioideae</taxon>
        <taxon>Cichorieae</taxon>
        <taxon>Lactucinae</taxon>
        <taxon>Lactuca</taxon>
    </lineage>
</organism>
<evidence type="ECO:0000256" key="1">
    <source>
        <dbReference type="SAM" id="MobiDB-lite"/>
    </source>
</evidence>
<dbReference type="AlphaFoldDB" id="A0A9R1WW52"/>
<comment type="caution">
    <text evidence="2">The sequence shown here is derived from an EMBL/GenBank/DDBJ whole genome shotgun (WGS) entry which is preliminary data.</text>
</comment>
<sequence length="133" mass="14462">MGEIKQLKIPVMSNAMMASIATHHATNIILVDRSMFSFVGSIPEDMFRDVPLSSKILEGYRGVTPSCPLPLSDEFQVILVEADKAKKGGKGSMKATKKVTMKEGPSEAVKSPYKKRKAPAASTAALKRRKQPT</sequence>
<protein>
    <submittedName>
        <fullName evidence="2">Uncharacterized protein</fullName>
    </submittedName>
</protein>
<dbReference type="Proteomes" id="UP000235145">
    <property type="component" value="Unassembled WGS sequence"/>
</dbReference>
<feature type="region of interest" description="Disordered" evidence="1">
    <location>
        <begin position="86"/>
        <end position="133"/>
    </location>
</feature>
<dbReference type="EMBL" id="NBSK02000009">
    <property type="protein sequence ID" value="KAJ0187652.1"/>
    <property type="molecule type" value="Genomic_DNA"/>
</dbReference>